<dbReference type="Gene3D" id="3.30.40.10">
    <property type="entry name" value="Zinc/RING finger domain, C3HC4 (zinc finger)"/>
    <property type="match status" value="1"/>
</dbReference>
<evidence type="ECO:0000313" key="10">
    <source>
        <dbReference type="Proteomes" id="UP001046870"/>
    </source>
</evidence>
<dbReference type="Gene3D" id="3.30.40.150">
    <property type="entry name" value="TRAF-like zinc-finger, N-terminal subdomain"/>
    <property type="match status" value="1"/>
</dbReference>
<evidence type="ECO:0000256" key="6">
    <source>
        <dbReference type="SAM" id="MobiDB-lite"/>
    </source>
</evidence>
<proteinExistence type="predicted"/>
<dbReference type="PANTHER" id="PTHR15933:SF21">
    <property type="entry name" value="F-BOX ONLY PROTEIN 40"/>
    <property type="match status" value="1"/>
</dbReference>
<dbReference type="GO" id="GO:0005737">
    <property type="term" value="C:cytoplasm"/>
    <property type="evidence" value="ECO:0007669"/>
    <property type="project" value="TreeGrafter"/>
</dbReference>
<dbReference type="Proteomes" id="UP001046870">
    <property type="component" value="Chromosome 3"/>
</dbReference>
<dbReference type="InterPro" id="IPR001810">
    <property type="entry name" value="F-box_dom"/>
</dbReference>
<dbReference type="PANTHER" id="PTHR15933">
    <property type="entry name" value="PROTEIN CBG16327"/>
    <property type="match status" value="1"/>
</dbReference>
<feature type="compositionally biased region" description="Acidic residues" evidence="6">
    <location>
        <begin position="262"/>
        <end position="271"/>
    </location>
</feature>
<accession>A0A9D3TGT1</accession>
<dbReference type="InterPro" id="IPR013083">
    <property type="entry name" value="Znf_RING/FYVE/PHD"/>
</dbReference>
<keyword evidence="3" id="KW-0833">Ubl conjugation pathway</keyword>
<dbReference type="PROSITE" id="PS50181">
    <property type="entry name" value="FBOX"/>
    <property type="match status" value="1"/>
</dbReference>
<dbReference type="AlphaFoldDB" id="A0A9D3TGT1"/>
<evidence type="ECO:0000256" key="1">
    <source>
        <dbReference type="ARBA" id="ARBA00022723"/>
    </source>
</evidence>
<feature type="compositionally biased region" description="Basic and acidic residues" evidence="6">
    <location>
        <begin position="241"/>
        <end position="252"/>
    </location>
</feature>
<evidence type="ECO:0000259" key="7">
    <source>
        <dbReference type="PROSITE" id="PS50145"/>
    </source>
</evidence>
<keyword evidence="10" id="KW-1185">Reference proteome</keyword>
<comment type="caution">
    <text evidence="9">The sequence shown here is derived from an EMBL/GenBank/DDBJ whole genome shotgun (WGS) entry which is preliminary data.</text>
</comment>
<evidence type="ECO:0000259" key="8">
    <source>
        <dbReference type="PROSITE" id="PS50181"/>
    </source>
</evidence>
<dbReference type="OrthoDB" id="5918172at2759"/>
<feature type="domain" description="TRAF-type" evidence="7">
    <location>
        <begin position="54"/>
        <end position="97"/>
    </location>
</feature>
<keyword evidence="1 5" id="KW-0479">Metal-binding</keyword>
<feature type="domain" description="F-box" evidence="8">
    <location>
        <begin position="564"/>
        <end position="618"/>
    </location>
</feature>
<dbReference type="InterPro" id="IPR001293">
    <property type="entry name" value="Znf_TRAF"/>
</dbReference>
<evidence type="ECO:0000256" key="5">
    <source>
        <dbReference type="PROSITE-ProRule" id="PRU00207"/>
    </source>
</evidence>
<protein>
    <recommendedName>
        <fullName evidence="11">F-box protein 40</fullName>
    </recommendedName>
</protein>
<dbReference type="SUPFAM" id="SSF49599">
    <property type="entry name" value="TRAF domain-like"/>
    <property type="match status" value="1"/>
</dbReference>
<feature type="region of interest" description="Disordered" evidence="6">
    <location>
        <begin position="241"/>
        <end position="274"/>
    </location>
</feature>
<name>A0A9D3TGT1_MEGAT</name>
<dbReference type="SUPFAM" id="SSF81383">
    <property type="entry name" value="F-box domain"/>
    <property type="match status" value="1"/>
</dbReference>
<dbReference type="EMBL" id="JAFDVH010000003">
    <property type="protein sequence ID" value="KAG7483892.1"/>
    <property type="molecule type" value="Genomic_DNA"/>
</dbReference>
<dbReference type="PROSITE" id="PS50145">
    <property type="entry name" value="ZF_TRAF"/>
    <property type="match status" value="1"/>
</dbReference>
<evidence type="ECO:0000313" key="9">
    <source>
        <dbReference type="EMBL" id="KAG7483892.1"/>
    </source>
</evidence>
<feature type="zinc finger region" description="TRAF-type" evidence="5">
    <location>
        <begin position="54"/>
        <end position="97"/>
    </location>
</feature>
<evidence type="ECO:0000256" key="4">
    <source>
        <dbReference type="ARBA" id="ARBA00022833"/>
    </source>
</evidence>
<dbReference type="Pfam" id="PF15965">
    <property type="entry name" value="zf-TRAF_2"/>
    <property type="match status" value="1"/>
</dbReference>
<reference evidence="9" key="1">
    <citation type="submission" date="2021-01" db="EMBL/GenBank/DDBJ databases">
        <authorList>
            <person name="Zahm M."/>
            <person name="Roques C."/>
            <person name="Cabau C."/>
            <person name="Klopp C."/>
            <person name="Donnadieu C."/>
            <person name="Jouanno E."/>
            <person name="Lampietro C."/>
            <person name="Louis A."/>
            <person name="Herpin A."/>
            <person name="Echchiki A."/>
            <person name="Berthelot C."/>
            <person name="Parey E."/>
            <person name="Roest-Crollius H."/>
            <person name="Braasch I."/>
            <person name="Postlethwait J."/>
            <person name="Bobe J."/>
            <person name="Montfort J."/>
            <person name="Bouchez O."/>
            <person name="Begum T."/>
            <person name="Mejri S."/>
            <person name="Adams A."/>
            <person name="Chen W.-J."/>
            <person name="Guiguen Y."/>
        </authorList>
    </citation>
    <scope>NUCLEOTIDE SEQUENCE</scope>
    <source>
        <strain evidence="9">YG-15Mar2019-1</strain>
        <tissue evidence="9">Brain</tissue>
    </source>
</reference>
<dbReference type="Pfam" id="PF15966">
    <property type="entry name" value="F-box_4"/>
    <property type="match status" value="1"/>
</dbReference>
<keyword evidence="4 5" id="KW-0862">Zinc</keyword>
<evidence type="ECO:0000256" key="3">
    <source>
        <dbReference type="ARBA" id="ARBA00022786"/>
    </source>
</evidence>
<keyword evidence="2 5" id="KW-0863">Zinc-finger</keyword>
<dbReference type="InterPro" id="IPR031890">
    <property type="entry name" value="Fbxo30/Fbxo40"/>
</dbReference>
<dbReference type="GO" id="GO:0061630">
    <property type="term" value="F:ubiquitin protein ligase activity"/>
    <property type="evidence" value="ECO:0007669"/>
    <property type="project" value="InterPro"/>
</dbReference>
<gene>
    <name evidence="9" type="ORF">MATL_G00043120</name>
</gene>
<dbReference type="InterPro" id="IPR036047">
    <property type="entry name" value="F-box-like_dom_sf"/>
</dbReference>
<dbReference type="Gene3D" id="1.20.1280.50">
    <property type="match status" value="1"/>
</dbReference>
<dbReference type="InterPro" id="IPR043013">
    <property type="entry name" value="Znf_TRAF_N"/>
</dbReference>
<organism evidence="9 10">
    <name type="scientific">Megalops atlanticus</name>
    <name type="common">Tarpon</name>
    <name type="synonym">Clupea gigantea</name>
    <dbReference type="NCBI Taxonomy" id="7932"/>
    <lineage>
        <taxon>Eukaryota</taxon>
        <taxon>Metazoa</taxon>
        <taxon>Chordata</taxon>
        <taxon>Craniata</taxon>
        <taxon>Vertebrata</taxon>
        <taxon>Euteleostomi</taxon>
        <taxon>Actinopterygii</taxon>
        <taxon>Neopterygii</taxon>
        <taxon>Teleostei</taxon>
        <taxon>Elopiformes</taxon>
        <taxon>Megalopidae</taxon>
        <taxon>Megalops</taxon>
    </lineage>
</organism>
<dbReference type="GO" id="GO:0008270">
    <property type="term" value="F:zinc ion binding"/>
    <property type="evidence" value="ECO:0007669"/>
    <property type="project" value="UniProtKB-KW"/>
</dbReference>
<sequence length="699" mass="79359">MGRNRSTTVRLHQHCERCFSRRCRAPVEISVSCVTISCRLLCGAVFHLCKEEEHQLLCPNEKVPCLNAHYGCPFTMCRSKLAKHLEVCPASVVSCSLEWNRWPIEETNTIFYDNVIKEPYSEEQLDLSMALRDQKHLFNSLKMKNLFAELIEKVEKPCVLDLEGAVGGVSTADGFSASVQSDGCSLYDCGEAAVQGLTQEEREALAKDRDVSGLENYNLWERMFSMEKSGCDYTVKALGDNKKQSDGKEKQKSARHQAVLEEVSEESEDAETSTPADVIKTGLAPWQDGVLDRLGEQANLSEYNMYLVHNGNMLIEFGQLAACTPKAKDFVYGHLEPMQIKTVRTFKIPTSFRAKQGRIRNPSTFRKVSKAVDTSDLGVCLESLPKWDEIQASLLCSLERELRGHLISESSSIDSLLCDIGTQTYDFYSAPFKRDATLADITADRALKLHVQIHAESVTSRHNKASSAFTFLCSHFYRRDEFRSHFKNVHSDIQSCLNGWFEQRCPLAYLGCTYSQKRFQPSTHRATVSYNQDLSTFTLRPEVSASLFKGVKTIPTERKRARNLDSLSRLPFEVLVHIASFLDSFTLSQLALVSKLMRDVCASLLQERGMVSLKWEKKTYSHGGSCWRTRKKVWEFSNLFSTVDRWHFDNVPSMAEHLKVCPFYQTEDRSQPVALASMQDTKEQVKERHSLVTMFLSNK</sequence>
<evidence type="ECO:0000256" key="2">
    <source>
        <dbReference type="ARBA" id="ARBA00022771"/>
    </source>
</evidence>
<evidence type="ECO:0008006" key="11">
    <source>
        <dbReference type="Google" id="ProtNLM"/>
    </source>
</evidence>